<comment type="similarity">
    <text evidence="7">Belongs to the shikimate kinase family.</text>
</comment>
<keyword evidence="3 7" id="KW-0547">Nucleotide-binding</keyword>
<dbReference type="CDD" id="cd00464">
    <property type="entry name" value="SK"/>
    <property type="match status" value="1"/>
</dbReference>
<keyword evidence="4 7" id="KW-0418">Kinase</keyword>
<dbReference type="Pfam" id="PF01202">
    <property type="entry name" value="SKI"/>
    <property type="match status" value="1"/>
</dbReference>
<keyword evidence="5 7" id="KW-0067">ATP-binding</keyword>
<comment type="catalytic activity">
    <reaction evidence="7">
        <text>shikimate + ATP = 3-phosphoshikimate + ADP + H(+)</text>
        <dbReference type="Rhea" id="RHEA:13121"/>
        <dbReference type="ChEBI" id="CHEBI:15378"/>
        <dbReference type="ChEBI" id="CHEBI:30616"/>
        <dbReference type="ChEBI" id="CHEBI:36208"/>
        <dbReference type="ChEBI" id="CHEBI:145989"/>
        <dbReference type="ChEBI" id="CHEBI:456216"/>
        <dbReference type="EC" id="2.7.1.71"/>
    </reaction>
</comment>
<evidence type="ECO:0000313" key="8">
    <source>
        <dbReference type="EMBL" id="KOY77034.1"/>
    </source>
</evidence>
<dbReference type="GO" id="GO:0009423">
    <property type="term" value="P:chorismate biosynthetic process"/>
    <property type="evidence" value="ECO:0007669"/>
    <property type="project" value="UniProtKB-UniRule"/>
</dbReference>
<dbReference type="GO" id="GO:0008652">
    <property type="term" value="P:amino acid biosynthetic process"/>
    <property type="evidence" value="ECO:0007669"/>
    <property type="project" value="UniProtKB-KW"/>
</dbReference>
<keyword evidence="7" id="KW-0460">Magnesium</keyword>
<comment type="caution">
    <text evidence="7">Lacks conserved residue(s) required for the propagation of feature annotation.</text>
</comment>
<dbReference type="InterPro" id="IPR000623">
    <property type="entry name" value="Shikimate_kinase/TSH1"/>
</dbReference>
<dbReference type="PANTHER" id="PTHR21087">
    <property type="entry name" value="SHIKIMATE KINASE"/>
    <property type="match status" value="1"/>
</dbReference>
<accession>A0A0M9DDU5</accession>
<reference evidence="8 9" key="1">
    <citation type="journal article" date="2015" name="Genome Biol. Evol.">
        <title>Functionally Structured Genomes in Lactobacillus kunkeei Colonizing the Honey Crop and Food Products of Honeybees and Stingless Bees.</title>
        <authorList>
            <person name="Tamarit D."/>
            <person name="Ellegaard K.M."/>
            <person name="Wikander J."/>
            <person name="Olofsson T."/>
            <person name="Vasquez A."/>
            <person name="Andersson S.G."/>
        </authorList>
    </citation>
    <scope>NUCLEOTIDE SEQUENCE [LARGE SCALE GENOMIC DNA]</scope>
    <source>
        <strain evidence="8 9">LAko</strain>
    </source>
</reference>
<dbReference type="AlphaFoldDB" id="A0A0M9DDU5"/>
<feature type="binding site" evidence="7">
    <location>
        <position position="132"/>
    </location>
    <ligand>
        <name>substrate</name>
    </ligand>
</feature>
<dbReference type="GO" id="GO:0000287">
    <property type="term" value="F:magnesium ion binding"/>
    <property type="evidence" value="ECO:0007669"/>
    <property type="project" value="UniProtKB-UniRule"/>
</dbReference>
<keyword evidence="6 7" id="KW-0057">Aromatic amino acid biosynthesis</keyword>
<dbReference type="RefSeq" id="WP_053791348.1">
    <property type="nucleotide sequence ID" value="NZ_JXCY01000002.1"/>
</dbReference>
<dbReference type="PATRIC" id="fig|148814.8.peg.130"/>
<feature type="binding site" evidence="7">
    <location>
        <position position="14"/>
    </location>
    <ligand>
        <name>Mg(2+)</name>
        <dbReference type="ChEBI" id="CHEBI:18420"/>
    </ligand>
</feature>
<dbReference type="InterPro" id="IPR027417">
    <property type="entry name" value="P-loop_NTPase"/>
</dbReference>
<dbReference type="Gene3D" id="3.40.50.300">
    <property type="entry name" value="P-loop containing nucleotide triphosphate hydrolases"/>
    <property type="match status" value="1"/>
</dbReference>
<keyword evidence="2 7" id="KW-0808">Transferase</keyword>
<evidence type="ECO:0000256" key="1">
    <source>
        <dbReference type="ARBA" id="ARBA00022605"/>
    </source>
</evidence>
<evidence type="ECO:0000256" key="2">
    <source>
        <dbReference type="ARBA" id="ARBA00022679"/>
    </source>
</evidence>
<keyword evidence="7" id="KW-0963">Cytoplasm</keyword>
<dbReference type="HAMAP" id="MF_00109">
    <property type="entry name" value="Shikimate_kinase"/>
    <property type="match status" value="1"/>
</dbReference>
<proteinExistence type="inferred from homology"/>
<evidence type="ECO:0000256" key="7">
    <source>
        <dbReference type="HAMAP-Rule" id="MF_00109"/>
    </source>
</evidence>
<dbReference type="GO" id="GO:0005524">
    <property type="term" value="F:ATP binding"/>
    <property type="evidence" value="ECO:0007669"/>
    <property type="project" value="UniProtKB-UniRule"/>
</dbReference>
<comment type="function">
    <text evidence="7">Catalyzes the specific phosphorylation of the 3-hydroxyl group of shikimic acid using ATP as a cosubstrate.</text>
</comment>
<keyword evidence="9" id="KW-1185">Reference proteome</keyword>
<feature type="binding site" evidence="7">
    <location>
        <begin position="10"/>
        <end position="15"/>
    </location>
    <ligand>
        <name>ATP</name>
        <dbReference type="ChEBI" id="CHEBI:30616"/>
    </ligand>
</feature>
<dbReference type="GO" id="GO:0009073">
    <property type="term" value="P:aromatic amino acid family biosynthetic process"/>
    <property type="evidence" value="ECO:0007669"/>
    <property type="project" value="UniProtKB-KW"/>
</dbReference>
<sequence length="164" mass="18412">MDAIIIGFMGSGKTTVTQLLAEKLNLKFVDLDSLIVEHIGQSISDFFKDNSEEKFREVETEVLKHSVSLDGILATGGGTPIYNVDVIKEMDLPVFLLDAKDETIQRRLSENEGRPLVDKHGLNGIIELKHERDIIYNELSDHTIFTDDKTPLEVADEIMNILSK</sequence>
<comment type="pathway">
    <text evidence="7">Metabolic intermediate biosynthesis; chorismate biosynthesis; chorismate from D-erythrose 4-phosphate and phosphoenolpyruvate: step 5/7.</text>
</comment>
<comment type="cofactor">
    <cofactor evidence="7">
        <name>Mg(2+)</name>
        <dbReference type="ChEBI" id="CHEBI:18420"/>
    </cofactor>
    <text evidence="7">Binds 1 Mg(2+) ion per subunit.</text>
</comment>
<organism evidence="8 9">
    <name type="scientific">Apilactobacillus kunkeei</name>
    <dbReference type="NCBI Taxonomy" id="148814"/>
    <lineage>
        <taxon>Bacteria</taxon>
        <taxon>Bacillati</taxon>
        <taxon>Bacillota</taxon>
        <taxon>Bacilli</taxon>
        <taxon>Lactobacillales</taxon>
        <taxon>Lactobacillaceae</taxon>
        <taxon>Apilactobacillus</taxon>
    </lineage>
</organism>
<dbReference type="PANTHER" id="PTHR21087:SF16">
    <property type="entry name" value="SHIKIMATE KINASE 1, CHLOROPLASTIC"/>
    <property type="match status" value="1"/>
</dbReference>
<name>A0A0M9DDU5_9LACO</name>
<evidence type="ECO:0000256" key="5">
    <source>
        <dbReference type="ARBA" id="ARBA00022840"/>
    </source>
</evidence>
<evidence type="ECO:0000256" key="4">
    <source>
        <dbReference type="ARBA" id="ARBA00022777"/>
    </source>
</evidence>
<feature type="binding site" evidence="7">
    <location>
        <position position="56"/>
    </location>
    <ligand>
        <name>substrate</name>
    </ligand>
</feature>
<gene>
    <name evidence="7 8" type="primary">aroK</name>
    <name evidence="8" type="ORF">RZ71_09360</name>
</gene>
<protein>
    <recommendedName>
        <fullName evidence="7">Shikimate kinase</fullName>
        <shortName evidence="7">SK</shortName>
        <ecNumber evidence="7">2.7.1.71</ecNumber>
    </recommendedName>
</protein>
<dbReference type="EC" id="2.7.1.71" evidence="7"/>
<dbReference type="PRINTS" id="PR01100">
    <property type="entry name" value="SHIKIMTKNASE"/>
</dbReference>
<dbReference type="EMBL" id="JXCY01000002">
    <property type="protein sequence ID" value="KOY77034.1"/>
    <property type="molecule type" value="Genomic_DNA"/>
</dbReference>
<dbReference type="SUPFAM" id="SSF52540">
    <property type="entry name" value="P-loop containing nucleoside triphosphate hydrolases"/>
    <property type="match status" value="1"/>
</dbReference>
<dbReference type="InterPro" id="IPR031322">
    <property type="entry name" value="Shikimate/glucono_kinase"/>
</dbReference>
<comment type="caution">
    <text evidence="8">The sequence shown here is derived from an EMBL/GenBank/DDBJ whole genome shotgun (WGS) entry which is preliminary data.</text>
</comment>
<dbReference type="GO" id="GO:0005829">
    <property type="term" value="C:cytosol"/>
    <property type="evidence" value="ECO:0007669"/>
    <property type="project" value="TreeGrafter"/>
</dbReference>
<evidence type="ECO:0000256" key="3">
    <source>
        <dbReference type="ARBA" id="ARBA00022741"/>
    </source>
</evidence>
<evidence type="ECO:0000313" key="9">
    <source>
        <dbReference type="Proteomes" id="UP000037778"/>
    </source>
</evidence>
<keyword evidence="7" id="KW-0479">Metal-binding</keyword>
<dbReference type="Proteomes" id="UP000037778">
    <property type="component" value="Unassembled WGS sequence"/>
</dbReference>
<comment type="subcellular location">
    <subcellularLocation>
        <location evidence="7">Cytoplasm</location>
    </subcellularLocation>
</comment>
<dbReference type="UniPathway" id="UPA00053">
    <property type="reaction ID" value="UER00088"/>
</dbReference>
<keyword evidence="1 7" id="KW-0028">Amino-acid biosynthesis</keyword>
<comment type="subunit">
    <text evidence="7">Monomer.</text>
</comment>
<feature type="binding site" evidence="7">
    <location>
        <position position="32"/>
    </location>
    <ligand>
        <name>substrate</name>
    </ligand>
</feature>
<dbReference type="GO" id="GO:0004765">
    <property type="term" value="F:shikimate kinase activity"/>
    <property type="evidence" value="ECO:0007669"/>
    <property type="project" value="UniProtKB-UniRule"/>
</dbReference>
<feature type="binding site" evidence="7">
    <location>
        <position position="77"/>
    </location>
    <ligand>
        <name>substrate</name>
    </ligand>
</feature>
<evidence type="ECO:0000256" key="6">
    <source>
        <dbReference type="ARBA" id="ARBA00023141"/>
    </source>
</evidence>
<feature type="binding site" evidence="7">
    <location>
        <position position="114"/>
    </location>
    <ligand>
        <name>ATP</name>
        <dbReference type="ChEBI" id="CHEBI:30616"/>
    </ligand>
</feature>